<dbReference type="SMART" id="SM00238">
    <property type="entry name" value="BIR"/>
    <property type="match status" value="1"/>
</dbReference>
<dbReference type="OMA" id="VEADIQM"/>
<dbReference type="FunFam" id="1.10.1170.10:FF:000003">
    <property type="entry name" value="E3 ubiquitin-protein ligase XIAP"/>
    <property type="match status" value="1"/>
</dbReference>
<dbReference type="OrthoDB" id="4034597at2759"/>
<evidence type="ECO:0000313" key="9">
    <source>
        <dbReference type="Proteomes" id="UP000005408"/>
    </source>
</evidence>
<dbReference type="InterPro" id="IPR050784">
    <property type="entry name" value="IAP"/>
</dbReference>
<evidence type="ECO:0000256" key="5">
    <source>
        <dbReference type="ARBA" id="ARBA00022833"/>
    </source>
</evidence>
<keyword evidence="4 6" id="KW-0863">Zinc-finger</keyword>
<dbReference type="GO" id="GO:0008270">
    <property type="term" value="F:zinc ion binding"/>
    <property type="evidence" value="ECO:0007669"/>
    <property type="project" value="UniProtKB-KW"/>
</dbReference>
<keyword evidence="5" id="KW-0862">Zinc</keyword>
<dbReference type="GO" id="GO:0043066">
    <property type="term" value="P:negative regulation of apoptotic process"/>
    <property type="evidence" value="ECO:0007669"/>
    <property type="project" value="TreeGrafter"/>
</dbReference>
<dbReference type="Pfam" id="PF00653">
    <property type="entry name" value="BIR"/>
    <property type="match status" value="1"/>
</dbReference>
<sequence length="207" mass="23620">MFSTIEVNIGNVHVQSTNCIDVNVAGGLHNQCMNHTMAVGNNTSERPHHTNYAIESIRIISFNNWPQFKHQTPQQLAEAGFFYAGYEDEVICFYCNGRLKNWKSNGVPWVQHARWFPHCPFVRIVKGNQFIRTIQDRFSQLDNKTGLEEENRQLKEQKTCKICLNAEVGVVFQPCGHLCCCVQCASALQKCPICRKRISGSVRTFIP</sequence>
<feature type="domain" description="RING-type" evidence="7">
    <location>
        <begin position="160"/>
        <end position="195"/>
    </location>
</feature>
<dbReference type="InterPro" id="IPR013083">
    <property type="entry name" value="Znf_RING/FYVE/PHD"/>
</dbReference>
<dbReference type="AlphaFoldDB" id="A0A8W8JKQ3"/>
<protein>
    <recommendedName>
        <fullName evidence="7">RING-type domain-containing protein</fullName>
    </recommendedName>
</protein>
<dbReference type="InterPro" id="IPR001841">
    <property type="entry name" value="Znf_RING"/>
</dbReference>
<dbReference type="FunFam" id="1.10.1170.10:FF:000002">
    <property type="entry name" value="Baculoviral IAP repeat containing 7"/>
    <property type="match status" value="1"/>
</dbReference>
<name>A0A8W8JKQ3_MAGGI</name>
<dbReference type="GO" id="GO:0043027">
    <property type="term" value="F:cysteine-type endopeptidase inhibitor activity involved in apoptotic process"/>
    <property type="evidence" value="ECO:0007669"/>
    <property type="project" value="TreeGrafter"/>
</dbReference>
<dbReference type="EnsemblMetazoa" id="G19920.1">
    <property type="protein sequence ID" value="G19920.1:cds"/>
    <property type="gene ID" value="G19920"/>
</dbReference>
<dbReference type="InterPro" id="IPR001370">
    <property type="entry name" value="BIR_rpt"/>
</dbReference>
<dbReference type="Pfam" id="PF13920">
    <property type="entry name" value="zf-C3HC4_3"/>
    <property type="match status" value="1"/>
</dbReference>
<evidence type="ECO:0000256" key="3">
    <source>
        <dbReference type="ARBA" id="ARBA00022723"/>
    </source>
</evidence>
<dbReference type="PROSITE" id="PS50143">
    <property type="entry name" value="BIR_REPEAT_2"/>
    <property type="match status" value="1"/>
</dbReference>
<dbReference type="GO" id="GO:0006915">
    <property type="term" value="P:apoptotic process"/>
    <property type="evidence" value="ECO:0007669"/>
    <property type="project" value="UniProtKB-KW"/>
</dbReference>
<organism evidence="8 9">
    <name type="scientific">Magallana gigas</name>
    <name type="common">Pacific oyster</name>
    <name type="synonym">Crassostrea gigas</name>
    <dbReference type="NCBI Taxonomy" id="29159"/>
    <lineage>
        <taxon>Eukaryota</taxon>
        <taxon>Metazoa</taxon>
        <taxon>Spiralia</taxon>
        <taxon>Lophotrochozoa</taxon>
        <taxon>Mollusca</taxon>
        <taxon>Bivalvia</taxon>
        <taxon>Autobranchia</taxon>
        <taxon>Pteriomorphia</taxon>
        <taxon>Ostreida</taxon>
        <taxon>Ostreoidea</taxon>
        <taxon>Ostreidae</taxon>
        <taxon>Magallana</taxon>
    </lineage>
</organism>
<dbReference type="Proteomes" id="UP000005408">
    <property type="component" value="Unassembled WGS sequence"/>
</dbReference>
<evidence type="ECO:0000313" key="8">
    <source>
        <dbReference type="EnsemblMetazoa" id="G19920.1:cds"/>
    </source>
</evidence>
<dbReference type="Gene3D" id="3.30.40.10">
    <property type="entry name" value="Zinc/RING finger domain, C3HC4 (zinc finger)"/>
    <property type="match status" value="1"/>
</dbReference>
<dbReference type="SUPFAM" id="SSF57924">
    <property type="entry name" value="Inhibitor of apoptosis (IAP) repeat"/>
    <property type="match status" value="1"/>
</dbReference>
<evidence type="ECO:0000256" key="4">
    <source>
        <dbReference type="ARBA" id="ARBA00022771"/>
    </source>
</evidence>
<comment type="similarity">
    <text evidence="1">Belongs to the IAP family.</text>
</comment>
<evidence type="ECO:0000256" key="6">
    <source>
        <dbReference type="PROSITE-ProRule" id="PRU00175"/>
    </source>
</evidence>
<accession>A0A8W8JKQ3</accession>
<dbReference type="CDD" id="cd16713">
    <property type="entry name" value="RING-HC_BIRC2_3_7"/>
    <property type="match status" value="1"/>
</dbReference>
<evidence type="ECO:0000256" key="2">
    <source>
        <dbReference type="ARBA" id="ARBA00022703"/>
    </source>
</evidence>
<dbReference type="GO" id="GO:0005737">
    <property type="term" value="C:cytoplasm"/>
    <property type="evidence" value="ECO:0007669"/>
    <property type="project" value="TreeGrafter"/>
</dbReference>
<evidence type="ECO:0000259" key="7">
    <source>
        <dbReference type="PROSITE" id="PS50089"/>
    </source>
</evidence>
<dbReference type="GO" id="GO:0005634">
    <property type="term" value="C:nucleus"/>
    <property type="evidence" value="ECO:0007669"/>
    <property type="project" value="TreeGrafter"/>
</dbReference>
<keyword evidence="9" id="KW-1185">Reference proteome</keyword>
<dbReference type="FunFam" id="3.30.40.10:FF:000184">
    <property type="entry name" value="Baculoviral IAP repeat containing 2"/>
    <property type="match status" value="1"/>
</dbReference>
<dbReference type="PROSITE" id="PS50089">
    <property type="entry name" value="ZF_RING_2"/>
    <property type="match status" value="1"/>
</dbReference>
<proteinExistence type="inferred from homology"/>
<keyword evidence="2" id="KW-0053">Apoptosis</keyword>
<dbReference type="Gene3D" id="1.10.1170.10">
    <property type="entry name" value="Inhibitor Of Apoptosis Protein (2mihbC-IAP-1), Chain A"/>
    <property type="match status" value="1"/>
</dbReference>
<reference evidence="8" key="1">
    <citation type="submission" date="2022-08" db="UniProtKB">
        <authorList>
            <consortium name="EnsemblMetazoa"/>
        </authorList>
    </citation>
    <scope>IDENTIFICATION</scope>
    <source>
        <strain evidence="8">05x7-T-G4-1.051#20</strain>
    </source>
</reference>
<evidence type="ECO:0000256" key="1">
    <source>
        <dbReference type="ARBA" id="ARBA00006672"/>
    </source>
</evidence>
<dbReference type="CDD" id="cd00022">
    <property type="entry name" value="BIR"/>
    <property type="match status" value="1"/>
</dbReference>
<dbReference type="PANTHER" id="PTHR10044:SF139">
    <property type="entry name" value="DEATH-ASSOCIATED INHIBITOR OF APOPTOSIS 2"/>
    <property type="match status" value="1"/>
</dbReference>
<dbReference type="PANTHER" id="PTHR10044">
    <property type="entry name" value="INHIBITOR OF APOPTOSIS"/>
    <property type="match status" value="1"/>
</dbReference>
<dbReference type="GO" id="GO:0051726">
    <property type="term" value="P:regulation of cell cycle"/>
    <property type="evidence" value="ECO:0007669"/>
    <property type="project" value="TreeGrafter"/>
</dbReference>
<keyword evidence="3" id="KW-0479">Metal-binding</keyword>
<dbReference type="PROSITE" id="PS01282">
    <property type="entry name" value="BIR_REPEAT_1"/>
    <property type="match status" value="1"/>
</dbReference>